<evidence type="ECO:0000256" key="10">
    <source>
        <dbReference type="SAM" id="Coils"/>
    </source>
</evidence>
<reference evidence="11" key="1">
    <citation type="submission" date="2021-02" db="EMBL/GenBank/DDBJ databases">
        <authorList>
            <person name="Nowell W R."/>
        </authorList>
    </citation>
    <scope>NUCLEOTIDE SEQUENCE</scope>
</reference>
<feature type="repeat" description="TPR" evidence="8">
    <location>
        <begin position="715"/>
        <end position="748"/>
    </location>
</feature>
<accession>A0A815ANR8</accession>
<evidence type="ECO:0000313" key="11">
    <source>
        <dbReference type="EMBL" id="CAF1256997.1"/>
    </source>
</evidence>
<evidence type="ECO:0000256" key="1">
    <source>
        <dbReference type="ARBA" id="ARBA00009558"/>
    </source>
</evidence>
<comment type="similarity">
    <text evidence="1 9">Belongs to the Arg-specific ADP-ribosyltransferase family.</text>
</comment>
<dbReference type="EMBL" id="CAJNOL010002925">
    <property type="protein sequence ID" value="CAF1537379.1"/>
    <property type="molecule type" value="Genomic_DNA"/>
</dbReference>
<comment type="catalytic activity">
    <reaction evidence="7 9">
        <text>L-arginyl-[protein] + NAD(+) = N(omega)-(ADP-D-ribosyl)-L-arginyl-[protein] + nicotinamide + H(+)</text>
        <dbReference type="Rhea" id="RHEA:19149"/>
        <dbReference type="Rhea" id="RHEA-COMP:10532"/>
        <dbReference type="Rhea" id="RHEA-COMP:15087"/>
        <dbReference type="ChEBI" id="CHEBI:15378"/>
        <dbReference type="ChEBI" id="CHEBI:17154"/>
        <dbReference type="ChEBI" id="CHEBI:29965"/>
        <dbReference type="ChEBI" id="CHEBI:57540"/>
        <dbReference type="ChEBI" id="CHEBI:142554"/>
        <dbReference type="EC" id="2.4.2.31"/>
    </reaction>
</comment>
<dbReference type="Pfam" id="PF13424">
    <property type="entry name" value="TPR_12"/>
    <property type="match status" value="4"/>
</dbReference>
<evidence type="ECO:0000256" key="8">
    <source>
        <dbReference type="PROSITE-ProRule" id="PRU00339"/>
    </source>
</evidence>
<dbReference type="GO" id="GO:0106274">
    <property type="term" value="F:NAD+-protein-arginine ADP-ribosyltransferase activity"/>
    <property type="evidence" value="ECO:0007669"/>
    <property type="project" value="UniProtKB-EC"/>
</dbReference>
<dbReference type="EMBL" id="CAJNOH010001867">
    <property type="protein sequence ID" value="CAF1256997.1"/>
    <property type="molecule type" value="Genomic_DNA"/>
</dbReference>
<keyword evidence="6 8" id="KW-0802">TPR repeat</keyword>
<keyword evidence="2 9" id="KW-0328">Glycosyltransferase</keyword>
<dbReference type="Gene3D" id="1.25.40.10">
    <property type="entry name" value="Tetratricopeptide repeat domain"/>
    <property type="match status" value="4"/>
</dbReference>
<keyword evidence="5" id="KW-0677">Repeat</keyword>
<sequence>MTIRIIFIWYDINIIKDDVYNQCNDILFTFHHDQQSCIDFIKSTPKSETIFFVSSSSYVVEILPLINDFRQLNSIFIYSIDQEHKVGENMFDKYSKIIGIFDKFEDLFQSIHDHIDLVNKQIETFKFYEKHQKSTRQLSKEFGSFLWLRLFKDVILQLPHDEQAKQEIIEKLKEYNRNNNKQMRLIENFDQTYKSEDALLWYTKESFLYNHLNKALRTEDIEFLYKFRYFISDLSKNLLCDYEQLKESLDSIVTYRGVQISKDEAKNLESSVGKLISTNGYLSTSFEKSIALTFITESREEKERILFEIECDLHNTDSIILAPIAHYSNNPSEEEVLFDLDAAFEILSVSRDLLSNIVVVKMKTTDEGSILAQQYIKQHRRYINTSSAKLIYGRLLAEIGQYDKCQQYFEHLLENPNGEDVSFIYYYLGMSEFNKGNYENALEYYKHSYDMLLNTEIPRVGSSACVLNDIGSILSIRGQYDQALDYYIRALKISQDHSNYPMIAVSLGSIGIIYRIKGEYHRALDYQIRCLDMKEKYLPKEHREIARTSDHIATVFNDLGDFANAMKYHQKSLEMNEKCLPIGHDSIGSSFNHLAHVLTNQGKYDEALDYYIASLKNKENVFPNGHISIVKILSKIGYIYYLKKDYNFAFDYLEKSMKMRENLFSDIHDVNLLSTLTYFGLVLIKQHKYDDALIYSKSAFDLAKALLPLGHEDMTDCLTNIGIIYREMGNYSEAFEYFKKAHENEDVNPTKPSFIRLARNYDNMGICLYQQGNDETGLKYRMKAVRLIEQASPRTQHADWIDTIGNMFLEKKIFDEALECYLISLNMKLECLPANHVDIADSLMFLGDVYVEKANLENKQCKLKARSYYEQALIIYQKLDHYNTIYILNAIGDVYEKMHKYRLAILYYRKALEMCEKYSSADKSVRERIENNMARVQWLMN</sequence>
<dbReference type="PROSITE" id="PS50005">
    <property type="entry name" value="TPR"/>
    <property type="match status" value="5"/>
</dbReference>
<keyword evidence="9" id="KW-0520">NAD</keyword>
<dbReference type="SUPFAM" id="SSF56399">
    <property type="entry name" value="ADP-ribosylation"/>
    <property type="match status" value="1"/>
</dbReference>
<dbReference type="InterPro" id="IPR011990">
    <property type="entry name" value="TPR-like_helical_dom_sf"/>
</dbReference>
<evidence type="ECO:0000256" key="5">
    <source>
        <dbReference type="ARBA" id="ARBA00022737"/>
    </source>
</evidence>
<keyword evidence="14" id="KW-1185">Reference proteome</keyword>
<comment type="caution">
    <text evidence="11">The sequence shown here is derived from an EMBL/GenBank/DDBJ whole genome shotgun (WGS) entry which is preliminary data.</text>
</comment>
<feature type="repeat" description="TPR" evidence="8">
    <location>
        <begin position="464"/>
        <end position="497"/>
    </location>
</feature>
<proteinExistence type="inferred from homology"/>
<dbReference type="SUPFAM" id="SSF48452">
    <property type="entry name" value="TPR-like"/>
    <property type="match status" value="4"/>
</dbReference>
<feature type="repeat" description="TPR" evidence="8">
    <location>
        <begin position="630"/>
        <end position="663"/>
    </location>
</feature>
<protein>
    <recommendedName>
        <fullName evidence="9">NAD(P)(+)--arginine ADP-ribosyltransferase</fullName>
        <ecNumber evidence="9">2.4.2.31</ecNumber>
    </recommendedName>
    <alternativeName>
        <fullName evidence="9">Mono(ADP-ribosyl)transferase</fullName>
    </alternativeName>
</protein>
<organism evidence="11 13">
    <name type="scientific">Rotaria sordida</name>
    <dbReference type="NCBI Taxonomy" id="392033"/>
    <lineage>
        <taxon>Eukaryota</taxon>
        <taxon>Metazoa</taxon>
        <taxon>Spiralia</taxon>
        <taxon>Gnathifera</taxon>
        <taxon>Rotifera</taxon>
        <taxon>Eurotatoria</taxon>
        <taxon>Bdelloidea</taxon>
        <taxon>Philodinida</taxon>
        <taxon>Philodinidae</taxon>
        <taxon>Rotaria</taxon>
    </lineage>
</organism>
<feature type="coiled-coil region" evidence="10">
    <location>
        <begin position="165"/>
        <end position="192"/>
    </location>
</feature>
<evidence type="ECO:0000313" key="13">
    <source>
        <dbReference type="Proteomes" id="UP000663854"/>
    </source>
</evidence>
<feature type="repeat" description="TPR" evidence="8">
    <location>
        <begin position="885"/>
        <end position="918"/>
    </location>
</feature>
<evidence type="ECO:0000313" key="14">
    <source>
        <dbReference type="Proteomes" id="UP000663870"/>
    </source>
</evidence>
<evidence type="ECO:0000256" key="2">
    <source>
        <dbReference type="ARBA" id="ARBA00022676"/>
    </source>
</evidence>
<evidence type="ECO:0000313" key="12">
    <source>
        <dbReference type="EMBL" id="CAF1537379.1"/>
    </source>
</evidence>
<dbReference type="PROSITE" id="PS50293">
    <property type="entry name" value="TPR_REGION"/>
    <property type="match status" value="1"/>
</dbReference>
<keyword evidence="3 9" id="KW-0808">Transferase</keyword>
<feature type="repeat" description="TPR" evidence="8">
    <location>
        <begin position="422"/>
        <end position="455"/>
    </location>
</feature>
<dbReference type="Gene3D" id="3.90.176.10">
    <property type="entry name" value="Toxin ADP-ribosyltransferase, Chain A, domain 1"/>
    <property type="match status" value="1"/>
</dbReference>
<dbReference type="GO" id="GO:0016779">
    <property type="term" value="F:nucleotidyltransferase activity"/>
    <property type="evidence" value="ECO:0007669"/>
    <property type="project" value="UniProtKB-KW"/>
</dbReference>
<dbReference type="PANTHER" id="PTHR45641:SF19">
    <property type="entry name" value="NEPHROCYSTIN-3"/>
    <property type="match status" value="1"/>
</dbReference>
<evidence type="ECO:0000256" key="6">
    <source>
        <dbReference type="ARBA" id="ARBA00022803"/>
    </source>
</evidence>
<dbReference type="Pfam" id="PF01129">
    <property type="entry name" value="ART"/>
    <property type="match status" value="1"/>
</dbReference>
<name>A0A815ANR8_9BILA</name>
<evidence type="ECO:0000256" key="3">
    <source>
        <dbReference type="ARBA" id="ARBA00022679"/>
    </source>
</evidence>
<dbReference type="PROSITE" id="PS51996">
    <property type="entry name" value="TR_MART"/>
    <property type="match status" value="1"/>
</dbReference>
<keyword evidence="9" id="KW-0521">NADP</keyword>
<dbReference type="PANTHER" id="PTHR45641">
    <property type="entry name" value="TETRATRICOPEPTIDE REPEAT PROTEIN (AFU_ORTHOLOGUE AFUA_6G03870)"/>
    <property type="match status" value="1"/>
</dbReference>
<dbReference type="EC" id="2.4.2.31" evidence="9"/>
<dbReference type="Proteomes" id="UP000663854">
    <property type="component" value="Unassembled WGS sequence"/>
</dbReference>
<gene>
    <name evidence="12" type="ORF">JXQ802_LOCUS42697</name>
    <name evidence="11" type="ORF">PYM288_LOCUS27675</name>
</gene>
<evidence type="ECO:0000256" key="4">
    <source>
        <dbReference type="ARBA" id="ARBA00022695"/>
    </source>
</evidence>
<dbReference type="SMART" id="SM00028">
    <property type="entry name" value="TPR"/>
    <property type="match status" value="12"/>
</dbReference>
<evidence type="ECO:0000256" key="9">
    <source>
        <dbReference type="RuleBase" id="RU361228"/>
    </source>
</evidence>
<keyword evidence="4" id="KW-0548">Nucleotidyltransferase</keyword>
<dbReference type="InterPro" id="IPR019734">
    <property type="entry name" value="TPR_rpt"/>
</dbReference>
<dbReference type="AlphaFoldDB" id="A0A815ANR8"/>
<keyword evidence="10" id="KW-0175">Coiled coil</keyword>
<dbReference type="Proteomes" id="UP000663870">
    <property type="component" value="Unassembled WGS sequence"/>
</dbReference>
<dbReference type="InterPro" id="IPR000768">
    <property type="entry name" value="ART"/>
</dbReference>
<evidence type="ECO:0000256" key="7">
    <source>
        <dbReference type="ARBA" id="ARBA00047597"/>
    </source>
</evidence>